<keyword evidence="4" id="KW-0602">Photosynthesis</keyword>
<dbReference type="PANTHER" id="PTHR34803">
    <property type="entry name" value="PHOTOSYSTEM I REACTION CENTER SUBUNIT XI, CHLOROPLASTIC"/>
    <property type="match status" value="1"/>
</dbReference>
<evidence type="ECO:0000256" key="1">
    <source>
        <dbReference type="ARBA" id="ARBA00004141"/>
    </source>
</evidence>
<evidence type="ECO:0000256" key="5">
    <source>
        <dbReference type="ARBA" id="ARBA00022692"/>
    </source>
</evidence>
<dbReference type="InterPro" id="IPR022980">
    <property type="entry name" value="PSI_suXI"/>
</dbReference>
<dbReference type="EMBL" id="JADEXN010000256">
    <property type="protein sequence ID" value="MBE9041860.1"/>
    <property type="molecule type" value="Genomic_DNA"/>
</dbReference>
<evidence type="ECO:0000259" key="12">
    <source>
        <dbReference type="Pfam" id="PF02605"/>
    </source>
</evidence>
<keyword evidence="7 11" id="KW-1133">Transmembrane helix</keyword>
<dbReference type="AlphaFoldDB" id="A0A928Z8S2"/>
<proteinExistence type="inferred from homology"/>
<accession>A0A928Z8S2</accession>
<dbReference type="GO" id="GO:0009538">
    <property type="term" value="C:photosystem I reaction center"/>
    <property type="evidence" value="ECO:0007669"/>
    <property type="project" value="InterPro"/>
</dbReference>
<sequence length="110" mass="11174">IISKMSSAATFGSDFCALAVDCGTSNPNLVGCLAAATLVLIASLCLSAYGTVTFGGSKTAVGELPKNLQTAEAWSLFSGGFCVGGIGGTIFAYLILNNLDVLRQSIQFLG</sequence>
<feature type="domain" description="Photosystem I PsaL reaction centre subunit XI" evidence="12">
    <location>
        <begin position="24"/>
        <end position="100"/>
    </location>
</feature>
<dbReference type="Pfam" id="PF02605">
    <property type="entry name" value="PsaL"/>
    <property type="match status" value="1"/>
</dbReference>
<keyword evidence="6" id="KW-0603">Photosystem I</keyword>
<evidence type="ECO:0000256" key="7">
    <source>
        <dbReference type="ARBA" id="ARBA00022989"/>
    </source>
</evidence>
<dbReference type="InterPro" id="IPR003757">
    <property type="entry name" value="PSI_PsaL"/>
</dbReference>
<comment type="similarity">
    <text evidence="2">Belongs to the PsaL family.</text>
</comment>
<organism evidence="13 14">
    <name type="scientific">Zarconia navalis LEGE 11467</name>
    <dbReference type="NCBI Taxonomy" id="1828826"/>
    <lineage>
        <taxon>Bacteria</taxon>
        <taxon>Bacillati</taxon>
        <taxon>Cyanobacteriota</taxon>
        <taxon>Cyanophyceae</taxon>
        <taxon>Oscillatoriophycideae</taxon>
        <taxon>Oscillatoriales</taxon>
        <taxon>Oscillatoriales incertae sedis</taxon>
        <taxon>Zarconia</taxon>
        <taxon>Zarconia navalis</taxon>
    </lineage>
</organism>
<protein>
    <recommendedName>
        <fullName evidence="3">Photosystem I reaction center subunit XI</fullName>
    </recommendedName>
    <alternativeName>
        <fullName evidence="9">PSI subunit V</fullName>
    </alternativeName>
    <alternativeName>
        <fullName evidence="10">PSI-L</fullName>
    </alternativeName>
</protein>
<evidence type="ECO:0000256" key="9">
    <source>
        <dbReference type="ARBA" id="ARBA00032768"/>
    </source>
</evidence>
<evidence type="ECO:0000256" key="2">
    <source>
        <dbReference type="ARBA" id="ARBA00008820"/>
    </source>
</evidence>
<dbReference type="InterPro" id="IPR036592">
    <property type="entry name" value="PSI_PsaL_sf"/>
</dbReference>
<evidence type="ECO:0000256" key="8">
    <source>
        <dbReference type="ARBA" id="ARBA00023136"/>
    </source>
</evidence>
<name>A0A928Z8S2_9CYAN</name>
<evidence type="ECO:0000313" key="13">
    <source>
        <dbReference type="EMBL" id="MBE9041860.1"/>
    </source>
</evidence>
<feature type="transmembrane region" description="Helical" evidence="11">
    <location>
        <begin position="33"/>
        <end position="54"/>
    </location>
</feature>
<keyword evidence="5 11" id="KW-0812">Transmembrane</keyword>
<evidence type="ECO:0000256" key="10">
    <source>
        <dbReference type="ARBA" id="ARBA00033437"/>
    </source>
</evidence>
<gene>
    <name evidence="13" type="ORF">IQ235_13835</name>
</gene>
<feature type="transmembrane region" description="Helical" evidence="11">
    <location>
        <begin position="74"/>
        <end position="96"/>
    </location>
</feature>
<dbReference type="Gene3D" id="1.20.1240.10">
    <property type="entry name" value="Photosystem I PsaL, reaction centre subunit XI"/>
    <property type="match status" value="1"/>
</dbReference>
<evidence type="ECO:0000313" key="14">
    <source>
        <dbReference type="Proteomes" id="UP000621799"/>
    </source>
</evidence>
<evidence type="ECO:0000256" key="4">
    <source>
        <dbReference type="ARBA" id="ARBA00022531"/>
    </source>
</evidence>
<evidence type="ECO:0000256" key="11">
    <source>
        <dbReference type="SAM" id="Phobius"/>
    </source>
</evidence>
<evidence type="ECO:0000256" key="6">
    <source>
        <dbReference type="ARBA" id="ARBA00022836"/>
    </source>
</evidence>
<dbReference type="PANTHER" id="PTHR34803:SF2">
    <property type="entry name" value="PHOTOSYSTEM I REACTION CENTER SUBUNIT XI, CHLOROPLASTIC"/>
    <property type="match status" value="1"/>
</dbReference>
<dbReference type="GO" id="GO:0015979">
    <property type="term" value="P:photosynthesis"/>
    <property type="evidence" value="ECO:0007669"/>
    <property type="project" value="UniProtKB-KW"/>
</dbReference>
<reference evidence="13" key="1">
    <citation type="submission" date="2020-10" db="EMBL/GenBank/DDBJ databases">
        <authorList>
            <person name="Castelo-Branco R."/>
            <person name="Eusebio N."/>
            <person name="Adriana R."/>
            <person name="Vieira A."/>
            <person name="Brugerolle De Fraissinette N."/>
            <person name="Rezende De Castro R."/>
            <person name="Schneider M.P."/>
            <person name="Vasconcelos V."/>
            <person name="Leao P.N."/>
        </authorList>
    </citation>
    <scope>NUCLEOTIDE SEQUENCE</scope>
    <source>
        <strain evidence="13">LEGE 11467</strain>
    </source>
</reference>
<dbReference type="SUPFAM" id="SSF81568">
    <property type="entry name" value="Photosystem I reaction center subunit XI, PsaL"/>
    <property type="match status" value="1"/>
</dbReference>
<comment type="caution">
    <text evidence="13">The sequence shown here is derived from an EMBL/GenBank/DDBJ whole genome shotgun (WGS) entry which is preliminary data.</text>
</comment>
<comment type="subcellular location">
    <subcellularLocation>
        <location evidence="1">Membrane</location>
        <topology evidence="1">Multi-pass membrane protein</topology>
    </subcellularLocation>
</comment>
<dbReference type="Proteomes" id="UP000621799">
    <property type="component" value="Unassembled WGS sequence"/>
</dbReference>
<keyword evidence="8 11" id="KW-0472">Membrane</keyword>
<feature type="non-terminal residue" evidence="13">
    <location>
        <position position="1"/>
    </location>
</feature>
<evidence type="ECO:0000256" key="3">
    <source>
        <dbReference type="ARBA" id="ARBA00019514"/>
    </source>
</evidence>
<keyword evidence="14" id="KW-1185">Reference proteome</keyword>